<evidence type="ECO:0000256" key="2">
    <source>
        <dbReference type="ARBA" id="ARBA00022737"/>
    </source>
</evidence>
<dbReference type="Gene3D" id="3.30.160.60">
    <property type="entry name" value="Classic Zinc Finger"/>
    <property type="match status" value="2"/>
</dbReference>
<feature type="domain" description="C2H2-type" evidence="8">
    <location>
        <begin position="341"/>
        <end position="363"/>
    </location>
</feature>
<dbReference type="GO" id="GO:0008270">
    <property type="term" value="F:zinc ion binding"/>
    <property type="evidence" value="ECO:0007669"/>
    <property type="project" value="UniProtKB-UniRule"/>
</dbReference>
<evidence type="ECO:0000259" key="9">
    <source>
        <dbReference type="PROSITE" id="PS51915"/>
    </source>
</evidence>
<dbReference type="Pfam" id="PF00096">
    <property type="entry name" value="zf-C2H2"/>
    <property type="match status" value="2"/>
</dbReference>
<evidence type="ECO:0000256" key="1">
    <source>
        <dbReference type="ARBA" id="ARBA00022723"/>
    </source>
</evidence>
<dbReference type="Proteomes" id="UP000801492">
    <property type="component" value="Unassembled WGS sequence"/>
</dbReference>
<proteinExistence type="predicted"/>
<evidence type="ECO:0000313" key="11">
    <source>
        <dbReference type="Proteomes" id="UP000801492"/>
    </source>
</evidence>
<dbReference type="OrthoDB" id="3437960at2759"/>
<evidence type="ECO:0000256" key="5">
    <source>
        <dbReference type="PROSITE-ProRule" id="PRU00042"/>
    </source>
</evidence>
<feature type="domain" description="ZAD" evidence="9">
    <location>
        <begin position="87"/>
        <end position="159"/>
    </location>
</feature>
<dbReference type="SUPFAM" id="SSF57716">
    <property type="entry name" value="Glucocorticoid receptor-like (DNA-binding domain)"/>
    <property type="match status" value="1"/>
</dbReference>
<accession>A0A8K0D242</accession>
<dbReference type="PROSITE" id="PS51915">
    <property type="entry name" value="ZAD"/>
    <property type="match status" value="1"/>
</dbReference>
<feature type="domain" description="C2H2-type" evidence="8">
    <location>
        <begin position="288"/>
        <end position="311"/>
    </location>
</feature>
<name>A0A8K0D242_IGNLU</name>
<dbReference type="InterPro" id="IPR036236">
    <property type="entry name" value="Znf_C2H2_sf"/>
</dbReference>
<gene>
    <name evidence="10" type="ORF">ILUMI_10440</name>
</gene>
<dbReference type="GO" id="GO:0005634">
    <property type="term" value="C:nucleus"/>
    <property type="evidence" value="ECO:0007669"/>
    <property type="project" value="InterPro"/>
</dbReference>
<evidence type="ECO:0000256" key="6">
    <source>
        <dbReference type="PROSITE-ProRule" id="PRU01263"/>
    </source>
</evidence>
<organism evidence="10 11">
    <name type="scientific">Ignelater luminosus</name>
    <name type="common">Cucubano</name>
    <name type="synonym">Pyrophorus luminosus</name>
    <dbReference type="NCBI Taxonomy" id="2038154"/>
    <lineage>
        <taxon>Eukaryota</taxon>
        <taxon>Metazoa</taxon>
        <taxon>Ecdysozoa</taxon>
        <taxon>Arthropoda</taxon>
        <taxon>Hexapoda</taxon>
        <taxon>Insecta</taxon>
        <taxon>Pterygota</taxon>
        <taxon>Neoptera</taxon>
        <taxon>Endopterygota</taxon>
        <taxon>Coleoptera</taxon>
        <taxon>Polyphaga</taxon>
        <taxon>Elateriformia</taxon>
        <taxon>Elateroidea</taxon>
        <taxon>Elateridae</taxon>
        <taxon>Agrypninae</taxon>
        <taxon>Pyrophorini</taxon>
        <taxon>Ignelater</taxon>
    </lineage>
</organism>
<feature type="domain" description="C2H2-type" evidence="8">
    <location>
        <begin position="370"/>
        <end position="398"/>
    </location>
</feature>
<feature type="region of interest" description="Disordered" evidence="7">
    <location>
        <begin position="204"/>
        <end position="245"/>
    </location>
</feature>
<evidence type="ECO:0000313" key="10">
    <source>
        <dbReference type="EMBL" id="KAF2895736.1"/>
    </source>
</evidence>
<dbReference type="PROSITE" id="PS50157">
    <property type="entry name" value="ZINC_FINGER_C2H2_2"/>
    <property type="match status" value="5"/>
</dbReference>
<dbReference type="SMART" id="SM00355">
    <property type="entry name" value="ZnF_C2H2"/>
    <property type="match status" value="5"/>
</dbReference>
<dbReference type="SMART" id="SM00868">
    <property type="entry name" value="zf-AD"/>
    <property type="match status" value="1"/>
</dbReference>
<keyword evidence="1 6" id="KW-0479">Metal-binding</keyword>
<dbReference type="EMBL" id="VTPC01005712">
    <property type="protein sequence ID" value="KAF2895736.1"/>
    <property type="molecule type" value="Genomic_DNA"/>
</dbReference>
<dbReference type="PANTHER" id="PTHR24379">
    <property type="entry name" value="KRAB AND ZINC FINGER DOMAIN-CONTAINING"/>
    <property type="match status" value="1"/>
</dbReference>
<reference evidence="10" key="1">
    <citation type="submission" date="2019-08" db="EMBL/GenBank/DDBJ databases">
        <title>The genome of the North American firefly Photinus pyralis.</title>
        <authorList>
            <consortium name="Photinus pyralis genome working group"/>
            <person name="Fallon T.R."/>
            <person name="Sander Lower S.E."/>
            <person name="Weng J.-K."/>
        </authorList>
    </citation>
    <scope>NUCLEOTIDE SEQUENCE</scope>
    <source>
        <strain evidence="10">TRF0915ILg1</strain>
        <tissue evidence="10">Whole body</tissue>
    </source>
</reference>
<feature type="binding site" evidence="6">
    <location>
        <position position="135"/>
    </location>
    <ligand>
        <name>Zn(2+)</name>
        <dbReference type="ChEBI" id="CHEBI:29105"/>
    </ligand>
</feature>
<dbReference type="SUPFAM" id="SSF57667">
    <property type="entry name" value="beta-beta-alpha zinc fingers"/>
    <property type="match status" value="2"/>
</dbReference>
<evidence type="ECO:0000259" key="8">
    <source>
        <dbReference type="PROSITE" id="PS50157"/>
    </source>
</evidence>
<keyword evidence="4 6" id="KW-0862">Zinc</keyword>
<feature type="binding site" evidence="6">
    <location>
        <position position="89"/>
    </location>
    <ligand>
        <name>Zn(2+)</name>
        <dbReference type="ChEBI" id="CHEBI:29105"/>
    </ligand>
</feature>
<evidence type="ECO:0000256" key="3">
    <source>
        <dbReference type="ARBA" id="ARBA00022771"/>
    </source>
</evidence>
<feature type="domain" description="C2H2-type" evidence="8">
    <location>
        <begin position="315"/>
        <end position="341"/>
    </location>
</feature>
<dbReference type="InterPro" id="IPR012934">
    <property type="entry name" value="Znf_AD"/>
</dbReference>
<evidence type="ECO:0000256" key="7">
    <source>
        <dbReference type="SAM" id="MobiDB-lite"/>
    </source>
</evidence>
<dbReference type="PANTHER" id="PTHR24379:SF121">
    <property type="entry name" value="C2H2-TYPE DOMAIN-CONTAINING PROTEIN"/>
    <property type="match status" value="1"/>
</dbReference>
<keyword evidence="11" id="KW-1185">Reference proteome</keyword>
<protein>
    <submittedName>
        <fullName evidence="10">Uncharacterized protein</fullName>
    </submittedName>
</protein>
<keyword evidence="3 5" id="KW-0863">Zinc-finger</keyword>
<dbReference type="Gene3D" id="3.40.1800.20">
    <property type="match status" value="1"/>
</dbReference>
<keyword evidence="2" id="KW-0677">Repeat</keyword>
<dbReference type="Pfam" id="PF07776">
    <property type="entry name" value="zf-AD"/>
    <property type="match status" value="1"/>
</dbReference>
<feature type="binding site" evidence="6">
    <location>
        <position position="92"/>
    </location>
    <ligand>
        <name>Zn(2+)</name>
        <dbReference type="ChEBI" id="CHEBI:29105"/>
    </ligand>
</feature>
<feature type="domain" description="C2H2-type" evidence="8">
    <location>
        <begin position="260"/>
        <end position="283"/>
    </location>
</feature>
<dbReference type="InterPro" id="IPR013087">
    <property type="entry name" value="Znf_C2H2_type"/>
</dbReference>
<feature type="compositionally biased region" description="Basic and acidic residues" evidence="7">
    <location>
        <begin position="204"/>
        <end position="241"/>
    </location>
</feature>
<comment type="caution">
    <text evidence="10">The sequence shown here is derived from an EMBL/GenBank/DDBJ whole genome shotgun (WGS) entry which is preliminary data.</text>
</comment>
<sequence>MDLKKEFIQRKIKQETENEYYSTPETFINSTNLLKVKFEETNFVSEDAIENELHALINCGQPEESPQLKECKVVSITKTAGEIPDRQICRLCAQPIRGNEVYLYANGDLEQKINYTLPISTKVGDGLPEYMCRNCEINLNLFYNFVCQVVNADKSIREKVNQTDFKSSDVTNATIKEIFGADISELEGTKVTGINKEDNFTKRSLEQEGTESKNSNDLRTSTLRDKKPNRFVHHEDEDKNRKVPRMTESAPLQLPKKPQYKCHRCDQNFNDYLNVIDHNKKIHNMIEYPCPDCTKVFATENTLCQHIKDNHNVPVICQNCGKIFVHVDALDKHQENVHNAKVCNDCGMTFKSVAHFKTHRSLHLNIVHDFQCVYCYKLFDARHKLHRHTRQSHSGDYTLLIDNKAENEDDSDTEL</sequence>
<evidence type="ECO:0000256" key="4">
    <source>
        <dbReference type="ARBA" id="ARBA00022833"/>
    </source>
</evidence>
<feature type="binding site" evidence="6">
    <location>
        <position position="132"/>
    </location>
    <ligand>
        <name>Zn(2+)</name>
        <dbReference type="ChEBI" id="CHEBI:29105"/>
    </ligand>
</feature>
<dbReference type="AlphaFoldDB" id="A0A8K0D242"/>
<dbReference type="PROSITE" id="PS00028">
    <property type="entry name" value="ZINC_FINGER_C2H2_1"/>
    <property type="match status" value="5"/>
</dbReference>